<dbReference type="PATRIC" id="fig|1423.173.peg.1090"/>
<evidence type="ECO:0000313" key="3">
    <source>
        <dbReference type="EMBL" id="KIU12208.1"/>
    </source>
</evidence>
<protein>
    <submittedName>
        <fullName evidence="4">YciI family protein</fullName>
    </submittedName>
</protein>
<dbReference type="PANTHER" id="PTHR37828:SF1">
    <property type="entry name" value="YCII-RELATED DOMAIN-CONTAINING PROTEIN"/>
    <property type="match status" value="1"/>
</dbReference>
<accession>A0A0D1IS59</accession>
<dbReference type="Pfam" id="PF03795">
    <property type="entry name" value="YCII"/>
    <property type="match status" value="1"/>
</dbReference>
<proteinExistence type="inferred from homology"/>
<reference evidence="4" key="2">
    <citation type="submission" date="2023-03" db="EMBL/GenBank/DDBJ databases">
        <title>Complete genome sequences of 52 Bacillus and Priestia strains isolated from West-African fermentations and 26 reference strains from the DSMZ collection.</title>
        <authorList>
            <person name="Wiedenbein E.S."/>
            <person name="Canoy T.S."/>
            <person name="Hui Y."/>
            <person name="Parkouda C."/>
            <person name="Dawende C."/>
            <person name="Ametefe E."/>
            <person name="Jespersen L."/>
            <person name="Nielsen D.S."/>
        </authorList>
    </citation>
    <scope>NUCLEOTIDE SEQUENCE</scope>
    <source>
        <strain evidence="4">PRO56</strain>
    </source>
</reference>
<gene>
    <name evidence="4" type="primary">yjpA</name>
    <name evidence="4" type="ORF">P5633_17570</name>
    <name evidence="3" type="ORF">SC09_Contig19orf00613</name>
</gene>
<comment type="similarity">
    <text evidence="1">Belongs to the YciI family.</text>
</comment>
<dbReference type="EMBL" id="CP120576">
    <property type="protein sequence ID" value="WEY84126.1"/>
    <property type="molecule type" value="Genomic_DNA"/>
</dbReference>
<dbReference type="Proteomes" id="UP001214898">
    <property type="component" value="Chromosome"/>
</dbReference>
<evidence type="ECO:0000313" key="5">
    <source>
        <dbReference type="Proteomes" id="UP000032247"/>
    </source>
</evidence>
<dbReference type="PANTHER" id="PTHR37828">
    <property type="entry name" value="GSR2449 PROTEIN"/>
    <property type="match status" value="1"/>
</dbReference>
<dbReference type="SUPFAM" id="SSF54909">
    <property type="entry name" value="Dimeric alpha+beta barrel"/>
    <property type="match status" value="1"/>
</dbReference>
<evidence type="ECO:0000256" key="1">
    <source>
        <dbReference type="ARBA" id="ARBA00007689"/>
    </source>
</evidence>
<evidence type="ECO:0000313" key="4">
    <source>
        <dbReference type="EMBL" id="WEY84126.1"/>
    </source>
</evidence>
<dbReference type="Gene3D" id="3.30.70.1060">
    <property type="entry name" value="Dimeric alpha+beta barrel"/>
    <property type="match status" value="1"/>
</dbReference>
<dbReference type="Proteomes" id="UP000032247">
    <property type="component" value="Unassembled WGS sequence"/>
</dbReference>
<evidence type="ECO:0000259" key="2">
    <source>
        <dbReference type="Pfam" id="PF03795"/>
    </source>
</evidence>
<reference evidence="3 5" key="1">
    <citation type="submission" date="2014-12" db="EMBL/GenBank/DDBJ databases">
        <title>Comparative genome analysis of Bacillus coagulans HM-08, Clostridium butyricum HM-68, Bacillus subtilis HM-66 and Bacillus licheniformis BL-09.</title>
        <authorList>
            <person name="Zhang H."/>
        </authorList>
    </citation>
    <scope>NUCLEOTIDE SEQUENCE [LARGE SCALE GENOMIC DNA]</scope>
    <source>
        <strain evidence="3 5">HM-66</strain>
    </source>
</reference>
<dbReference type="AlphaFoldDB" id="A0A0D1IS59"/>
<dbReference type="InterPro" id="IPR005545">
    <property type="entry name" value="YCII"/>
</dbReference>
<feature type="domain" description="YCII-related" evidence="2">
    <location>
        <begin position="12"/>
        <end position="82"/>
    </location>
</feature>
<dbReference type="InterPro" id="IPR011008">
    <property type="entry name" value="Dimeric_a/b-barrel"/>
</dbReference>
<name>A0A0D1IS59_BACIU</name>
<dbReference type="EMBL" id="JXBC01000002">
    <property type="protein sequence ID" value="KIU12208.1"/>
    <property type="molecule type" value="Genomic_DNA"/>
</dbReference>
<dbReference type="STRING" id="483913.AN935_06450"/>
<organism evidence="3 5">
    <name type="scientific">Bacillus subtilis</name>
    <dbReference type="NCBI Taxonomy" id="1423"/>
    <lineage>
        <taxon>Bacteria</taxon>
        <taxon>Bacillati</taxon>
        <taxon>Bacillota</taxon>
        <taxon>Bacilli</taxon>
        <taxon>Bacillales</taxon>
        <taxon>Bacillaceae</taxon>
        <taxon>Bacillus</taxon>
    </lineage>
</organism>
<sequence length="85" mass="9570">MYTYLMLTMRTEKFNQEHVAGHYEFLDRLQAEKRLKMFGPFSDATGGAYVIDAGSLEEAAEIGHADPLVASGSSELTIKEWKLKK</sequence>